<reference evidence="1" key="1">
    <citation type="submission" date="2021-06" db="EMBL/GenBank/DDBJ databases">
        <authorList>
            <person name="Kallberg Y."/>
            <person name="Tangrot J."/>
            <person name="Rosling A."/>
        </authorList>
    </citation>
    <scope>NUCLEOTIDE SEQUENCE</scope>
    <source>
        <strain evidence="1">MA461A</strain>
    </source>
</reference>
<comment type="caution">
    <text evidence="1">The sequence shown here is derived from an EMBL/GenBank/DDBJ whole genome shotgun (WGS) entry which is preliminary data.</text>
</comment>
<sequence>RISEKLTHNGTWKESEDKILSIINENFNTMEDIWNNLALNFEVARTLNEGTYQSTIIVPFIRAILKDLSFRFLFISTSERKSIASADRKRDGQVGRRPDIMFMVKYLDVLFEIMYIECSRLVYMPQKIVDDDIKLWRECNDGMCYAQKILNPDKDQFEIVEIQIAEDTLHLNVLIRDQMNVNRYYNIELAKISVHKSEEIIVIKFVETFLLHNIIITNLSLLYHGSVCISERQKEDSTT</sequence>
<dbReference type="EMBL" id="CAJVQC010059688">
    <property type="protein sequence ID" value="CAG8800008.1"/>
    <property type="molecule type" value="Genomic_DNA"/>
</dbReference>
<name>A0ACA9RMG1_9GLOM</name>
<feature type="non-terminal residue" evidence="1">
    <location>
        <position position="1"/>
    </location>
</feature>
<proteinExistence type="predicted"/>
<evidence type="ECO:0000313" key="1">
    <source>
        <dbReference type="EMBL" id="CAG8800008.1"/>
    </source>
</evidence>
<organism evidence="1 2">
    <name type="scientific">Racocetra persica</name>
    <dbReference type="NCBI Taxonomy" id="160502"/>
    <lineage>
        <taxon>Eukaryota</taxon>
        <taxon>Fungi</taxon>
        <taxon>Fungi incertae sedis</taxon>
        <taxon>Mucoromycota</taxon>
        <taxon>Glomeromycotina</taxon>
        <taxon>Glomeromycetes</taxon>
        <taxon>Diversisporales</taxon>
        <taxon>Gigasporaceae</taxon>
        <taxon>Racocetra</taxon>
    </lineage>
</organism>
<keyword evidence="2" id="KW-1185">Reference proteome</keyword>
<protein>
    <submittedName>
        <fullName evidence="1">34332_t:CDS:1</fullName>
    </submittedName>
</protein>
<accession>A0ACA9RMG1</accession>
<dbReference type="Proteomes" id="UP000789920">
    <property type="component" value="Unassembled WGS sequence"/>
</dbReference>
<gene>
    <name evidence="1" type="ORF">RPERSI_LOCUS20831</name>
</gene>
<evidence type="ECO:0000313" key="2">
    <source>
        <dbReference type="Proteomes" id="UP000789920"/>
    </source>
</evidence>
<feature type="non-terminal residue" evidence="1">
    <location>
        <position position="239"/>
    </location>
</feature>